<keyword evidence="2" id="KW-1185">Reference proteome</keyword>
<gene>
    <name evidence="1" type="ORF">Afe05nite_50020</name>
</gene>
<dbReference type="EMBL" id="BOMM01000047">
    <property type="protein sequence ID" value="GIE13162.1"/>
    <property type="molecule type" value="Genomic_DNA"/>
</dbReference>
<dbReference type="Proteomes" id="UP000598174">
    <property type="component" value="Unassembled WGS sequence"/>
</dbReference>
<proteinExistence type="predicted"/>
<evidence type="ECO:0000313" key="1">
    <source>
        <dbReference type="EMBL" id="GIE13162.1"/>
    </source>
</evidence>
<reference evidence="1" key="1">
    <citation type="submission" date="2021-01" db="EMBL/GenBank/DDBJ databases">
        <title>Whole genome shotgun sequence of Actinoplanes ferrugineus NBRC 15555.</title>
        <authorList>
            <person name="Komaki H."/>
            <person name="Tamura T."/>
        </authorList>
    </citation>
    <scope>NUCLEOTIDE SEQUENCE</scope>
    <source>
        <strain evidence="1">NBRC 15555</strain>
    </source>
</reference>
<sequence length="234" mass="25163">MNHTEILNRLAGVAAAELSIASDTGAVGVLVAGNQAPLVHWIGGHWNRPWSGPSPRFVRCDLSQHQLRAVTWYRSARRDEHHGLAGTVPATMVAERWRSGRPDERSVYFDVAALRGTRLVDVAMAAARSGGLAPGVVDAIPDLVRRSATAGWPRLLSLAVAGDSPRLKLQHAAPGARRAAEVLDGAADPLLTRFRRLRLPAGYAGFTLSEHGLALRLYARPIDGRHLPRAVAAL</sequence>
<name>A0A919J4E6_9ACTN</name>
<comment type="caution">
    <text evidence="1">The sequence shown here is derived from an EMBL/GenBank/DDBJ whole genome shotgun (WGS) entry which is preliminary data.</text>
</comment>
<evidence type="ECO:0000313" key="2">
    <source>
        <dbReference type="Proteomes" id="UP000598174"/>
    </source>
</evidence>
<dbReference type="AlphaFoldDB" id="A0A919J4E6"/>
<accession>A0A919J4E6</accession>
<organism evidence="1 2">
    <name type="scientific">Paractinoplanes ferrugineus</name>
    <dbReference type="NCBI Taxonomy" id="113564"/>
    <lineage>
        <taxon>Bacteria</taxon>
        <taxon>Bacillati</taxon>
        <taxon>Actinomycetota</taxon>
        <taxon>Actinomycetes</taxon>
        <taxon>Micromonosporales</taxon>
        <taxon>Micromonosporaceae</taxon>
        <taxon>Paractinoplanes</taxon>
    </lineage>
</organism>
<protein>
    <submittedName>
        <fullName evidence="1">Uncharacterized protein</fullName>
    </submittedName>
</protein>
<dbReference type="RefSeq" id="WP_203819611.1">
    <property type="nucleotide sequence ID" value="NZ_BAAABP010000052.1"/>
</dbReference>